<accession>F4N6L9</accession>
<evidence type="ECO:0000313" key="1">
    <source>
        <dbReference type="EMBL" id="CBX73727.1"/>
    </source>
</evidence>
<gene>
    <name evidence="1" type="ORF">YEW_KW46120</name>
</gene>
<dbReference type="AlphaFoldDB" id="F4N6L9"/>
<organism evidence="1">
    <name type="scientific">Yersinia enterocolitica W22703</name>
    <dbReference type="NCBI Taxonomy" id="913028"/>
    <lineage>
        <taxon>Bacteria</taxon>
        <taxon>Pseudomonadati</taxon>
        <taxon>Pseudomonadota</taxon>
        <taxon>Gammaproteobacteria</taxon>
        <taxon>Enterobacterales</taxon>
        <taxon>Yersiniaceae</taxon>
        <taxon>Yersinia</taxon>
    </lineage>
</organism>
<proteinExistence type="predicted"/>
<dbReference type="EMBL" id="FR718743">
    <property type="protein sequence ID" value="CBX73727.1"/>
    <property type="molecule type" value="Genomic_DNA"/>
</dbReference>
<sequence>MKYQYFDLIKDGYSVDIKDACRVVIRKGRYLQTVTCQE</sequence>
<name>F4N6L9_YEREN</name>
<reference evidence="1" key="1">
    <citation type="journal article" date="2011" name="BMC Genomics">
        <title>Shotgun sequencing of Yersinia enterocolitica strain W22703 (biotype 2, serotype O:9): genomic evidence for oscillation between invertebrates and mammals.</title>
        <authorList>
            <person name="Fuchs T.M."/>
            <person name="Brandt K."/>
            <person name="Starke M."/>
            <person name="Rattei T."/>
        </authorList>
    </citation>
    <scope>NUCLEOTIDE SEQUENCE</scope>
</reference>
<protein>
    <submittedName>
        <fullName evidence="1">Uncharacterized protein</fullName>
    </submittedName>
</protein>